<reference evidence="9" key="1">
    <citation type="submission" date="2022-04" db="EMBL/GenBank/DDBJ databases">
        <title>A functionally conserved STORR gene fusion in Papaver species that diverged 16.8 million years ago.</title>
        <authorList>
            <person name="Catania T."/>
        </authorList>
    </citation>
    <scope>NUCLEOTIDE SEQUENCE</scope>
    <source>
        <strain evidence="9">S-188037</strain>
    </source>
</reference>
<dbReference type="Proteomes" id="UP001202328">
    <property type="component" value="Unassembled WGS sequence"/>
</dbReference>
<evidence type="ECO:0000313" key="9">
    <source>
        <dbReference type="EMBL" id="KAI3939470.1"/>
    </source>
</evidence>
<evidence type="ECO:0000259" key="8">
    <source>
        <dbReference type="Pfam" id="PF08743"/>
    </source>
</evidence>
<dbReference type="GO" id="GO:0005634">
    <property type="term" value="C:nucleus"/>
    <property type="evidence" value="ECO:0007669"/>
    <property type="project" value="UniProtKB-SubCell"/>
</dbReference>
<evidence type="ECO:0000256" key="6">
    <source>
        <dbReference type="ARBA" id="ARBA00023242"/>
    </source>
</evidence>
<dbReference type="PANTHER" id="PTHR16140">
    <property type="entry name" value="NON-STRUCTURAL MAINTENANCE OF CHROMOSOMES ELEMENT 4"/>
    <property type="match status" value="1"/>
</dbReference>
<evidence type="ECO:0000256" key="2">
    <source>
        <dbReference type="ARBA" id="ARBA00008997"/>
    </source>
</evidence>
<comment type="subcellular location">
    <subcellularLocation>
        <location evidence="1 7">Nucleus</location>
    </subcellularLocation>
</comment>
<sequence length="300" mass="34098">MVTVKKKFSLQSSRTDDFWSNFHSLQNLIQEESENIGLSDKFSLILGELEQLHQLATTPRQHIINAQVLSDFVCKLSLSIKTFRNKTSPTDFITCMLHKYGEKNSSNQSRSLKWNEIGKDVCDLFGHVSLCSIIMVAEPNKKKMVSKKRMRSIMEVDYPEDLDGNAIVEKTETIKNIATMFEVLKTRKKPVKFENVIINRNSFAQTAENLFALSFLVSMGKAEIKGDDGHQVVSLRNAPNSNLIKYGEVQCKQFIHMLGYKDWKMMKDLVGVGDEVMPHRNSVNIEGDLSAGNFLKLENV</sequence>
<dbReference type="GO" id="GO:0030915">
    <property type="term" value="C:Smc5-Smc6 complex"/>
    <property type="evidence" value="ECO:0007669"/>
    <property type="project" value="UniProtKB-UniRule"/>
</dbReference>
<evidence type="ECO:0000313" key="10">
    <source>
        <dbReference type="Proteomes" id="UP001202328"/>
    </source>
</evidence>
<keyword evidence="4 7" id="KW-0233">DNA recombination</keyword>
<evidence type="ECO:0000256" key="4">
    <source>
        <dbReference type="ARBA" id="ARBA00023172"/>
    </source>
</evidence>
<dbReference type="InterPro" id="IPR014854">
    <property type="entry name" value="Nse4_C"/>
</dbReference>
<dbReference type="PANTHER" id="PTHR16140:SF0">
    <property type="entry name" value="NON-STRUCTURAL MAINTENANCE OF CHROMOSOMES ELEMENT 4"/>
    <property type="match status" value="1"/>
</dbReference>
<comment type="similarity">
    <text evidence="2 7">Belongs to the NSE4 family.</text>
</comment>
<comment type="function">
    <text evidence="7">Component of the SMC5-SMC6 complex, that promotes sister chromatid alignment after DNA damage and facilitates double-stranded DNA breaks (DSBs) repair via homologous recombination between sister chromatids.</text>
</comment>
<comment type="caution">
    <text evidence="9">The sequence shown here is derived from an EMBL/GenBank/DDBJ whole genome shotgun (WGS) entry which is preliminary data.</text>
</comment>
<keyword evidence="5 7" id="KW-0234">DNA repair</keyword>
<dbReference type="EMBL" id="JAJJMB010005364">
    <property type="protein sequence ID" value="KAI3939470.1"/>
    <property type="molecule type" value="Genomic_DNA"/>
</dbReference>
<feature type="domain" description="Non-structural maintenance of chromosome element 4 C-terminal" evidence="8">
    <location>
        <begin position="190"/>
        <end position="276"/>
    </location>
</feature>
<protein>
    <recommendedName>
        <fullName evidence="7">Non-structural maintenance of chromosomes element 4</fullName>
    </recommendedName>
</protein>
<dbReference type="GO" id="GO:0006281">
    <property type="term" value="P:DNA repair"/>
    <property type="evidence" value="ECO:0007669"/>
    <property type="project" value="UniProtKB-UniRule"/>
</dbReference>
<gene>
    <name evidence="9" type="ORF">MKW98_022338</name>
</gene>
<organism evidence="9 10">
    <name type="scientific">Papaver atlanticum</name>
    <dbReference type="NCBI Taxonomy" id="357466"/>
    <lineage>
        <taxon>Eukaryota</taxon>
        <taxon>Viridiplantae</taxon>
        <taxon>Streptophyta</taxon>
        <taxon>Embryophyta</taxon>
        <taxon>Tracheophyta</taxon>
        <taxon>Spermatophyta</taxon>
        <taxon>Magnoliopsida</taxon>
        <taxon>Ranunculales</taxon>
        <taxon>Papaveraceae</taxon>
        <taxon>Papaveroideae</taxon>
        <taxon>Papaver</taxon>
    </lineage>
</organism>
<accession>A0AAD4T445</accession>
<keyword evidence="3 7" id="KW-0227">DNA damage</keyword>
<keyword evidence="10" id="KW-1185">Reference proteome</keyword>
<dbReference type="InterPro" id="IPR027786">
    <property type="entry name" value="Nse4/EID"/>
</dbReference>
<name>A0AAD4T445_9MAGN</name>
<dbReference type="GO" id="GO:0006310">
    <property type="term" value="P:DNA recombination"/>
    <property type="evidence" value="ECO:0007669"/>
    <property type="project" value="UniProtKB-UniRule"/>
</dbReference>
<dbReference type="Pfam" id="PF08743">
    <property type="entry name" value="Nse4_C"/>
    <property type="match status" value="1"/>
</dbReference>
<keyword evidence="6 7" id="KW-0539">Nucleus</keyword>
<comment type="subunit">
    <text evidence="7">Component of the SMC5-SMC6 complex.</text>
</comment>
<dbReference type="AlphaFoldDB" id="A0AAD4T445"/>
<evidence type="ECO:0000256" key="7">
    <source>
        <dbReference type="RuleBase" id="RU365071"/>
    </source>
</evidence>
<evidence type="ECO:0000256" key="1">
    <source>
        <dbReference type="ARBA" id="ARBA00004123"/>
    </source>
</evidence>
<proteinExistence type="inferred from homology"/>
<evidence type="ECO:0000256" key="5">
    <source>
        <dbReference type="ARBA" id="ARBA00023204"/>
    </source>
</evidence>
<evidence type="ECO:0000256" key="3">
    <source>
        <dbReference type="ARBA" id="ARBA00022763"/>
    </source>
</evidence>